<protein>
    <submittedName>
        <fullName evidence="1">Uncharacterized protein</fullName>
    </submittedName>
</protein>
<accession>A0A4Q5LG75</accession>
<proteinExistence type="predicted"/>
<dbReference type="RefSeq" id="WP_129919384.1">
    <property type="nucleotide sequence ID" value="NZ_SEWE01000002.1"/>
</dbReference>
<name>A0A4Q5LG75_9BACT</name>
<dbReference type="AlphaFoldDB" id="A0A4Q5LG75"/>
<comment type="caution">
    <text evidence="1">The sequence shown here is derived from an EMBL/GenBank/DDBJ whole genome shotgun (WGS) entry which is preliminary data.</text>
</comment>
<dbReference type="InterPro" id="IPR053145">
    <property type="entry name" value="AB_hydrolase_Est10"/>
</dbReference>
<dbReference type="SUPFAM" id="SSF53474">
    <property type="entry name" value="alpha/beta-Hydrolases"/>
    <property type="match status" value="1"/>
</dbReference>
<organism evidence="1 2">
    <name type="scientific">Hymenobacter persicinus</name>
    <dbReference type="NCBI Taxonomy" id="2025506"/>
    <lineage>
        <taxon>Bacteria</taxon>
        <taxon>Pseudomonadati</taxon>
        <taxon>Bacteroidota</taxon>
        <taxon>Cytophagia</taxon>
        <taxon>Cytophagales</taxon>
        <taxon>Hymenobacteraceae</taxon>
        <taxon>Hymenobacter</taxon>
    </lineage>
</organism>
<sequence length="460" mass="50161">MSNGRSAFSFVGPARAAGLLGVAGLAWLSSCSSEGGAKVLPPPTGHYEGRISYQGADLRTALDLREIKPGQLQADLRFADLQGLGFPAENLTFKSPQLHFERQPGAVGNMAVDAIREGDFLRGFFSTDSVKADLLLVRRGKPDPRPYRTQTLQFRSGPLTFRGSLLIPDDTLSRHPAVVLLHAADAPRQRDLNAYADLLARQGFMTLVYDRRDASQPGSPAAQLLAEDAQAAVQALRKNAAVDSARVGLWGIRQGGNVAALAAGQPGRQVAFVVSLSAPGISPAAARQEQMTARLRQQGVKQAQIRQAQQAAAQLERYVRRGNEGDSAQLHQALQRIGPEPWVSLTELPRRVPTAAELQSQPQWRDFLLDPRTAWQQVRVPVLLLYGAADTHFNARESAQRLRGVVGYRRGSAVRVYANADHELMLPSGVRPDTDGRWDWSRPAPGAVEDMLTWMKQAVK</sequence>
<dbReference type="Proteomes" id="UP000294155">
    <property type="component" value="Unassembled WGS sequence"/>
</dbReference>
<dbReference type="OrthoDB" id="877199at2"/>
<dbReference type="GO" id="GO:0052689">
    <property type="term" value="F:carboxylic ester hydrolase activity"/>
    <property type="evidence" value="ECO:0007669"/>
    <property type="project" value="TreeGrafter"/>
</dbReference>
<dbReference type="EMBL" id="SEWE01000002">
    <property type="protein sequence ID" value="RYU84424.1"/>
    <property type="molecule type" value="Genomic_DNA"/>
</dbReference>
<evidence type="ECO:0000313" key="2">
    <source>
        <dbReference type="Proteomes" id="UP000294155"/>
    </source>
</evidence>
<dbReference type="Gene3D" id="3.40.50.1820">
    <property type="entry name" value="alpha/beta hydrolase"/>
    <property type="match status" value="1"/>
</dbReference>
<dbReference type="PANTHER" id="PTHR43265:SF1">
    <property type="entry name" value="ESTERASE ESTD"/>
    <property type="match status" value="1"/>
</dbReference>
<keyword evidence="2" id="KW-1185">Reference proteome</keyword>
<gene>
    <name evidence="1" type="ORF">EWM57_01670</name>
</gene>
<dbReference type="PANTHER" id="PTHR43265">
    <property type="entry name" value="ESTERASE ESTD"/>
    <property type="match status" value="1"/>
</dbReference>
<evidence type="ECO:0000313" key="1">
    <source>
        <dbReference type="EMBL" id="RYU84424.1"/>
    </source>
</evidence>
<dbReference type="PROSITE" id="PS51257">
    <property type="entry name" value="PROKAR_LIPOPROTEIN"/>
    <property type="match status" value="1"/>
</dbReference>
<dbReference type="InterPro" id="IPR029058">
    <property type="entry name" value="AB_hydrolase_fold"/>
</dbReference>
<reference evidence="1 2" key="1">
    <citation type="submission" date="2019-02" db="EMBL/GenBank/DDBJ databases">
        <title>Bacterial novel species isolated from soil.</title>
        <authorList>
            <person name="Jung H.-Y."/>
        </authorList>
    </citation>
    <scope>NUCLEOTIDE SEQUENCE [LARGE SCALE GENOMIC DNA]</scope>
    <source>
        <strain evidence="1 2">1-3-3-3</strain>
    </source>
</reference>